<dbReference type="GO" id="GO:0051287">
    <property type="term" value="F:NAD binding"/>
    <property type="evidence" value="ECO:0007669"/>
    <property type="project" value="InterPro"/>
</dbReference>
<dbReference type="SUPFAM" id="SSF51735">
    <property type="entry name" value="NAD(P)-binding Rossmann-fold domains"/>
    <property type="match status" value="1"/>
</dbReference>
<evidence type="ECO:0000259" key="4">
    <source>
        <dbReference type="Pfam" id="PF00389"/>
    </source>
</evidence>
<dbReference type="EMBL" id="ML976671">
    <property type="protein sequence ID" value="KAF1975353.1"/>
    <property type="molecule type" value="Genomic_DNA"/>
</dbReference>
<protein>
    <submittedName>
        <fullName evidence="6">Uncharacterized protein</fullName>
    </submittedName>
</protein>
<dbReference type="Proteomes" id="UP000800036">
    <property type="component" value="Unassembled WGS sequence"/>
</dbReference>
<comment type="similarity">
    <text evidence="3">Belongs to the D-isomer specific 2-hydroxyacid dehydrogenase family.</text>
</comment>
<name>A0A6A5VCY7_9PLEO</name>
<dbReference type="PANTHER" id="PTHR43333:SF1">
    <property type="entry name" value="D-ISOMER SPECIFIC 2-HYDROXYACID DEHYDROGENASE NAD-BINDING DOMAIN-CONTAINING PROTEIN"/>
    <property type="match status" value="1"/>
</dbReference>
<dbReference type="PROSITE" id="PS00065">
    <property type="entry name" value="D_2_HYDROXYACID_DH_1"/>
    <property type="match status" value="1"/>
</dbReference>
<feature type="domain" description="D-isomer specific 2-hydroxyacid dehydrogenase NAD-binding" evidence="5">
    <location>
        <begin position="116"/>
        <end position="182"/>
    </location>
</feature>
<evidence type="ECO:0000259" key="5">
    <source>
        <dbReference type="Pfam" id="PF02826"/>
    </source>
</evidence>
<dbReference type="InterPro" id="IPR036291">
    <property type="entry name" value="NAD(P)-bd_dom_sf"/>
</dbReference>
<feature type="domain" description="D-isomer specific 2-hydroxyacid dehydrogenase NAD-binding" evidence="5">
    <location>
        <begin position="210"/>
        <end position="312"/>
    </location>
</feature>
<reference evidence="6" key="1">
    <citation type="journal article" date="2020" name="Stud. Mycol.">
        <title>101 Dothideomycetes genomes: a test case for predicting lifestyles and emergence of pathogens.</title>
        <authorList>
            <person name="Haridas S."/>
            <person name="Albert R."/>
            <person name="Binder M."/>
            <person name="Bloem J."/>
            <person name="Labutti K."/>
            <person name="Salamov A."/>
            <person name="Andreopoulos B."/>
            <person name="Baker S."/>
            <person name="Barry K."/>
            <person name="Bills G."/>
            <person name="Bluhm B."/>
            <person name="Cannon C."/>
            <person name="Castanera R."/>
            <person name="Culley D."/>
            <person name="Daum C."/>
            <person name="Ezra D."/>
            <person name="Gonzalez J."/>
            <person name="Henrissat B."/>
            <person name="Kuo A."/>
            <person name="Liang C."/>
            <person name="Lipzen A."/>
            <person name="Lutzoni F."/>
            <person name="Magnuson J."/>
            <person name="Mondo S."/>
            <person name="Nolan M."/>
            <person name="Ohm R."/>
            <person name="Pangilinan J."/>
            <person name="Park H.-J."/>
            <person name="Ramirez L."/>
            <person name="Alfaro M."/>
            <person name="Sun H."/>
            <person name="Tritt A."/>
            <person name="Yoshinaga Y."/>
            <person name="Zwiers L.-H."/>
            <person name="Turgeon B."/>
            <person name="Goodwin S."/>
            <person name="Spatafora J."/>
            <person name="Crous P."/>
            <person name="Grigoriev I."/>
        </authorList>
    </citation>
    <scope>NUCLEOTIDE SEQUENCE</scope>
    <source>
        <strain evidence="6">CBS 107.79</strain>
    </source>
</reference>
<keyword evidence="2" id="KW-0520">NAD</keyword>
<organism evidence="6 7">
    <name type="scientific">Bimuria novae-zelandiae CBS 107.79</name>
    <dbReference type="NCBI Taxonomy" id="1447943"/>
    <lineage>
        <taxon>Eukaryota</taxon>
        <taxon>Fungi</taxon>
        <taxon>Dikarya</taxon>
        <taxon>Ascomycota</taxon>
        <taxon>Pezizomycotina</taxon>
        <taxon>Dothideomycetes</taxon>
        <taxon>Pleosporomycetidae</taxon>
        <taxon>Pleosporales</taxon>
        <taxon>Massarineae</taxon>
        <taxon>Didymosphaeriaceae</taxon>
        <taxon>Bimuria</taxon>
    </lineage>
</organism>
<dbReference type="Pfam" id="PF02826">
    <property type="entry name" value="2-Hacid_dh_C"/>
    <property type="match status" value="2"/>
</dbReference>
<dbReference type="InterPro" id="IPR006139">
    <property type="entry name" value="D-isomer_2_OHA_DH_cat_dom"/>
</dbReference>
<keyword evidence="1 3" id="KW-0560">Oxidoreductase</keyword>
<evidence type="ECO:0000313" key="7">
    <source>
        <dbReference type="Proteomes" id="UP000800036"/>
    </source>
</evidence>
<gene>
    <name evidence="6" type="ORF">BU23DRAFT_459346</name>
</gene>
<feature type="domain" description="D-isomer specific 2-hydroxyacid dehydrogenase catalytic" evidence="4">
    <location>
        <begin position="29"/>
        <end position="343"/>
    </location>
</feature>
<dbReference type="InterPro" id="IPR029752">
    <property type="entry name" value="D-isomer_DH_CS1"/>
</dbReference>
<proteinExistence type="inferred from homology"/>
<accession>A0A6A5VCY7</accession>
<evidence type="ECO:0000256" key="3">
    <source>
        <dbReference type="RuleBase" id="RU003719"/>
    </source>
</evidence>
<dbReference type="OrthoDB" id="298012at2759"/>
<dbReference type="Pfam" id="PF00389">
    <property type="entry name" value="2-Hacid_dh"/>
    <property type="match status" value="1"/>
</dbReference>
<dbReference type="Gene3D" id="3.40.50.720">
    <property type="entry name" value="NAD(P)-binding Rossmann-like Domain"/>
    <property type="match status" value="2"/>
</dbReference>
<evidence type="ECO:0000256" key="2">
    <source>
        <dbReference type="ARBA" id="ARBA00023027"/>
    </source>
</evidence>
<evidence type="ECO:0000256" key="1">
    <source>
        <dbReference type="ARBA" id="ARBA00023002"/>
    </source>
</evidence>
<dbReference type="GO" id="GO:0016616">
    <property type="term" value="F:oxidoreductase activity, acting on the CH-OH group of donors, NAD or NADP as acceptor"/>
    <property type="evidence" value="ECO:0007669"/>
    <property type="project" value="InterPro"/>
</dbReference>
<dbReference type="PANTHER" id="PTHR43333">
    <property type="entry name" value="2-HACID_DH_C DOMAIN-CONTAINING PROTEIN"/>
    <property type="match status" value="1"/>
</dbReference>
<dbReference type="InterPro" id="IPR006140">
    <property type="entry name" value="D-isomer_DH_NAD-bd"/>
</dbReference>
<evidence type="ECO:0000313" key="6">
    <source>
        <dbReference type="EMBL" id="KAF1975353.1"/>
    </source>
</evidence>
<dbReference type="AlphaFoldDB" id="A0A6A5VCY7"/>
<keyword evidence="7" id="KW-1185">Reference proteome</keyword>
<dbReference type="CDD" id="cd12163">
    <property type="entry name" value="2-Hacid_dh_5"/>
    <property type="match status" value="1"/>
</dbReference>
<sequence>MGGGEITKRGKGLVVLAVKTFPEDAVKETLAEIKEEFPDLEFHYIWPKFEVKKNDMPDSDESEIPNIKFIQFVSAGTNHVSKHPIYTDTKIPLCNASGVHGPQIAEWVVMTDLIHNHNYLYLYEKQRKKEWKHSNGEISSQDNVGRTVGILGYGSIGRQVARVAKAMGMKVLAYTASPRKTPESKRDTGFIVPGTGDAEGEFPDAWYSGLDKKSLHAFLKLKIDLLVLAVPLTPQTTHFLSTPEFALLAANPTRTYIANIARGAIIDQPALVHALHAGQIAGAALDVTDPEPLPKDDPLWDAPNVLITPHVSGVTSTTGERCFQVVRENLRRVRDGRGLVNEVDRGRGY</sequence>